<reference evidence="2" key="1">
    <citation type="journal article" date="2023" name="Mol. Phylogenet. Evol.">
        <title>Genome-scale phylogeny and comparative genomics of the fungal order Sordariales.</title>
        <authorList>
            <person name="Hensen N."/>
            <person name="Bonometti L."/>
            <person name="Westerberg I."/>
            <person name="Brannstrom I.O."/>
            <person name="Guillou S."/>
            <person name="Cros-Aarteil S."/>
            <person name="Calhoun S."/>
            <person name="Haridas S."/>
            <person name="Kuo A."/>
            <person name="Mondo S."/>
            <person name="Pangilinan J."/>
            <person name="Riley R."/>
            <person name="LaButti K."/>
            <person name="Andreopoulos B."/>
            <person name="Lipzen A."/>
            <person name="Chen C."/>
            <person name="Yan M."/>
            <person name="Daum C."/>
            <person name="Ng V."/>
            <person name="Clum A."/>
            <person name="Steindorff A."/>
            <person name="Ohm R.A."/>
            <person name="Martin F."/>
            <person name="Silar P."/>
            <person name="Natvig D.O."/>
            <person name="Lalanne C."/>
            <person name="Gautier V."/>
            <person name="Ament-Velasquez S.L."/>
            <person name="Kruys A."/>
            <person name="Hutchinson M.I."/>
            <person name="Powell A.J."/>
            <person name="Barry K."/>
            <person name="Miller A.N."/>
            <person name="Grigoriev I.V."/>
            <person name="Debuchy R."/>
            <person name="Gladieux P."/>
            <person name="Hiltunen Thoren M."/>
            <person name="Johannesson H."/>
        </authorList>
    </citation>
    <scope>NUCLEOTIDE SEQUENCE</scope>
    <source>
        <strain evidence="2">CBS 958.72</strain>
    </source>
</reference>
<evidence type="ECO:0000313" key="2">
    <source>
        <dbReference type="EMBL" id="KAK3360854.1"/>
    </source>
</evidence>
<dbReference type="Proteomes" id="UP001287356">
    <property type="component" value="Unassembled WGS sequence"/>
</dbReference>
<sequence length="220" mass="24554">MAPTAGPSSSVANKKKAGRKKMEKDPAKEAPIRWTDAQEKLLLDEHPQVGQFRYKTLPHLYLMEAVFQDDRGATGNLAPTIGQLLTADSQLPIDPALLVISDDEGEGDDLPVPAHMRTGQKRSATCSGDPKRKKRRTQGDMLFESIRNLTESFSQEPAAGEWLEKAMEIFNADWYTVLTPGVAEKAQQQWEDSEMKAKRFYLLKKEAREACLLRAFGSCS</sequence>
<organism evidence="2 3">
    <name type="scientific">Lasiosphaeria ovina</name>
    <dbReference type="NCBI Taxonomy" id="92902"/>
    <lineage>
        <taxon>Eukaryota</taxon>
        <taxon>Fungi</taxon>
        <taxon>Dikarya</taxon>
        <taxon>Ascomycota</taxon>
        <taxon>Pezizomycotina</taxon>
        <taxon>Sordariomycetes</taxon>
        <taxon>Sordariomycetidae</taxon>
        <taxon>Sordariales</taxon>
        <taxon>Lasiosphaeriaceae</taxon>
        <taxon>Lasiosphaeria</taxon>
    </lineage>
</organism>
<feature type="compositionally biased region" description="Polar residues" evidence="1">
    <location>
        <begin position="1"/>
        <end position="12"/>
    </location>
</feature>
<evidence type="ECO:0000256" key="1">
    <source>
        <dbReference type="SAM" id="MobiDB-lite"/>
    </source>
</evidence>
<dbReference type="EMBL" id="JAULSN010000014">
    <property type="protein sequence ID" value="KAK3360854.1"/>
    <property type="molecule type" value="Genomic_DNA"/>
</dbReference>
<evidence type="ECO:0000313" key="3">
    <source>
        <dbReference type="Proteomes" id="UP001287356"/>
    </source>
</evidence>
<gene>
    <name evidence="2" type="ORF">B0T24DRAFT_692887</name>
</gene>
<feature type="region of interest" description="Disordered" evidence="1">
    <location>
        <begin position="1"/>
        <end position="33"/>
    </location>
</feature>
<keyword evidence="3" id="KW-1185">Reference proteome</keyword>
<name>A0AAE0JS94_9PEZI</name>
<reference evidence="2" key="2">
    <citation type="submission" date="2023-06" db="EMBL/GenBank/DDBJ databases">
        <authorList>
            <consortium name="Lawrence Berkeley National Laboratory"/>
            <person name="Haridas S."/>
            <person name="Hensen N."/>
            <person name="Bonometti L."/>
            <person name="Westerberg I."/>
            <person name="Brannstrom I.O."/>
            <person name="Guillou S."/>
            <person name="Cros-Aarteil S."/>
            <person name="Calhoun S."/>
            <person name="Kuo A."/>
            <person name="Mondo S."/>
            <person name="Pangilinan J."/>
            <person name="Riley R."/>
            <person name="Labutti K."/>
            <person name="Andreopoulos B."/>
            <person name="Lipzen A."/>
            <person name="Chen C."/>
            <person name="Yanf M."/>
            <person name="Daum C."/>
            <person name="Ng V."/>
            <person name="Clum A."/>
            <person name="Steindorff A."/>
            <person name="Ohm R."/>
            <person name="Martin F."/>
            <person name="Silar P."/>
            <person name="Natvig D."/>
            <person name="Lalanne C."/>
            <person name="Gautier V."/>
            <person name="Ament-Velasquez S.L."/>
            <person name="Kruys A."/>
            <person name="Hutchinson M.I."/>
            <person name="Powell A.J."/>
            <person name="Barry K."/>
            <person name="Miller A.N."/>
            <person name="Grigoriev I.V."/>
            <person name="Debuchy R."/>
            <person name="Gladieux P."/>
            <person name="Thoren M.H."/>
            <person name="Johannesson H."/>
        </authorList>
    </citation>
    <scope>NUCLEOTIDE SEQUENCE</scope>
    <source>
        <strain evidence="2">CBS 958.72</strain>
    </source>
</reference>
<comment type="caution">
    <text evidence="2">The sequence shown here is derived from an EMBL/GenBank/DDBJ whole genome shotgun (WGS) entry which is preliminary data.</text>
</comment>
<accession>A0AAE0JS94</accession>
<protein>
    <submittedName>
        <fullName evidence="2">Uncharacterized protein</fullName>
    </submittedName>
</protein>
<feature type="region of interest" description="Disordered" evidence="1">
    <location>
        <begin position="105"/>
        <end position="137"/>
    </location>
</feature>
<proteinExistence type="predicted"/>
<feature type="compositionally biased region" description="Basic and acidic residues" evidence="1">
    <location>
        <begin position="20"/>
        <end position="33"/>
    </location>
</feature>
<dbReference type="AlphaFoldDB" id="A0AAE0JS94"/>